<feature type="region of interest" description="Disordered" evidence="1">
    <location>
        <begin position="87"/>
        <end position="169"/>
    </location>
</feature>
<feature type="compositionally biased region" description="Polar residues" evidence="1">
    <location>
        <begin position="96"/>
        <end position="124"/>
    </location>
</feature>
<evidence type="ECO:0000313" key="4">
    <source>
        <dbReference type="Proteomes" id="UP001604277"/>
    </source>
</evidence>
<name>A0ABD1TPE3_9LAMI</name>
<dbReference type="PANTHER" id="PTHR15197:SF0">
    <property type="entry name" value="COILIN"/>
    <property type="match status" value="1"/>
</dbReference>
<evidence type="ECO:0000256" key="1">
    <source>
        <dbReference type="SAM" id="MobiDB-lite"/>
    </source>
</evidence>
<evidence type="ECO:0000313" key="3">
    <source>
        <dbReference type="EMBL" id="KAL2514606.1"/>
    </source>
</evidence>
<accession>A0ABD1TPE3</accession>
<gene>
    <name evidence="3" type="ORF">Fot_28577</name>
</gene>
<protein>
    <submittedName>
        <fullName evidence="3">Sphere organelles protein-related</fullName>
    </submittedName>
</protein>
<dbReference type="AlphaFoldDB" id="A0ABD1TPE3"/>
<dbReference type="Pfam" id="PF23086">
    <property type="entry name" value="Tudor_Coilin"/>
    <property type="match status" value="1"/>
</dbReference>
<feature type="compositionally biased region" description="Polar residues" evidence="1">
    <location>
        <begin position="144"/>
        <end position="169"/>
    </location>
</feature>
<reference evidence="4" key="1">
    <citation type="submission" date="2024-07" db="EMBL/GenBank/DDBJ databases">
        <title>Two chromosome-level genome assemblies of Korean endemic species Abeliophyllum distichum and Forsythia ovata (Oleaceae).</title>
        <authorList>
            <person name="Jang H."/>
        </authorList>
    </citation>
    <scope>NUCLEOTIDE SEQUENCE [LARGE SCALE GENOMIC DNA]</scope>
</reference>
<keyword evidence="4" id="KW-1185">Reference proteome</keyword>
<organism evidence="3 4">
    <name type="scientific">Forsythia ovata</name>
    <dbReference type="NCBI Taxonomy" id="205694"/>
    <lineage>
        <taxon>Eukaryota</taxon>
        <taxon>Viridiplantae</taxon>
        <taxon>Streptophyta</taxon>
        <taxon>Embryophyta</taxon>
        <taxon>Tracheophyta</taxon>
        <taxon>Spermatophyta</taxon>
        <taxon>Magnoliopsida</taxon>
        <taxon>eudicotyledons</taxon>
        <taxon>Gunneridae</taxon>
        <taxon>Pentapetalae</taxon>
        <taxon>asterids</taxon>
        <taxon>lamiids</taxon>
        <taxon>Lamiales</taxon>
        <taxon>Oleaceae</taxon>
        <taxon>Forsythieae</taxon>
        <taxon>Forsythia</taxon>
    </lineage>
</organism>
<feature type="domain" description="Coilin tudor" evidence="2">
    <location>
        <begin position="21"/>
        <end position="83"/>
    </location>
</feature>
<comment type="caution">
    <text evidence="3">The sequence shown here is derived from an EMBL/GenBank/DDBJ whole genome shotgun (WGS) entry which is preliminary data.</text>
</comment>
<dbReference type="PANTHER" id="PTHR15197">
    <property type="entry name" value="COILIN P80"/>
    <property type="match status" value="1"/>
</dbReference>
<dbReference type="InterPro" id="IPR056398">
    <property type="entry name" value="Tudor_Coilin"/>
</dbReference>
<proteinExistence type="predicted"/>
<dbReference type="InterPro" id="IPR024822">
    <property type="entry name" value="Coilin"/>
</dbReference>
<sequence length="169" mass="18146">MGKDGVTLPTTQITLHYGGEVGKVSRYNSGSGQILLITFSEYPVVSKTLDDVESTQPDNSLYKEDGSVEIDFYSLVDVRIVKGGTSGPRNVAPSWVNGSPMGNENVPITVSSSSNDKQTVVPSQKNKEANNESGGVSAWGQFAETLNTNKEQLSEENSWDNSAKTVHST</sequence>
<dbReference type="Proteomes" id="UP001604277">
    <property type="component" value="Unassembled WGS sequence"/>
</dbReference>
<dbReference type="EMBL" id="JBFOLJ010000008">
    <property type="protein sequence ID" value="KAL2514606.1"/>
    <property type="molecule type" value="Genomic_DNA"/>
</dbReference>
<evidence type="ECO:0000259" key="2">
    <source>
        <dbReference type="Pfam" id="PF23086"/>
    </source>
</evidence>